<evidence type="ECO:0000256" key="3">
    <source>
        <dbReference type="ARBA" id="ARBA00022729"/>
    </source>
</evidence>
<organism evidence="5 6">
    <name type="scientific">Kribbella karoonensis</name>
    <dbReference type="NCBI Taxonomy" id="324851"/>
    <lineage>
        <taxon>Bacteria</taxon>
        <taxon>Bacillati</taxon>
        <taxon>Actinomycetota</taxon>
        <taxon>Actinomycetes</taxon>
        <taxon>Propionibacteriales</taxon>
        <taxon>Kribbellaceae</taxon>
        <taxon>Kribbella</taxon>
    </lineage>
</organism>
<dbReference type="CDD" id="cd13585">
    <property type="entry name" value="PBP2_TMBP_like"/>
    <property type="match status" value="1"/>
</dbReference>
<dbReference type="PANTHER" id="PTHR30061:SF50">
    <property type="entry name" value="MALTOSE_MALTODEXTRIN-BINDING PERIPLASMIC PROTEIN"/>
    <property type="match status" value="1"/>
</dbReference>
<dbReference type="PROSITE" id="PS51257">
    <property type="entry name" value="PROKAR_LIPOPROTEIN"/>
    <property type="match status" value="1"/>
</dbReference>
<name>A0ABN2D1P5_9ACTN</name>
<evidence type="ECO:0000313" key="6">
    <source>
        <dbReference type="Proteomes" id="UP001500190"/>
    </source>
</evidence>
<keyword evidence="2" id="KW-0813">Transport</keyword>
<proteinExistence type="inferred from homology"/>
<keyword evidence="3 4" id="KW-0732">Signal</keyword>
<reference evidence="5 6" key="1">
    <citation type="journal article" date="2019" name="Int. J. Syst. Evol. Microbiol.">
        <title>The Global Catalogue of Microorganisms (GCM) 10K type strain sequencing project: providing services to taxonomists for standard genome sequencing and annotation.</title>
        <authorList>
            <consortium name="The Broad Institute Genomics Platform"/>
            <consortium name="The Broad Institute Genome Sequencing Center for Infectious Disease"/>
            <person name="Wu L."/>
            <person name="Ma J."/>
        </authorList>
    </citation>
    <scope>NUCLEOTIDE SEQUENCE [LARGE SCALE GENOMIC DNA]</scope>
    <source>
        <strain evidence="5 6">JCM 14304</strain>
    </source>
</reference>
<evidence type="ECO:0000256" key="4">
    <source>
        <dbReference type="SAM" id="SignalP"/>
    </source>
</evidence>
<dbReference type="Gene3D" id="3.40.190.10">
    <property type="entry name" value="Periplasmic binding protein-like II"/>
    <property type="match status" value="2"/>
</dbReference>
<keyword evidence="6" id="KW-1185">Reference proteome</keyword>
<comment type="caution">
    <text evidence="5">The sequence shown here is derived from an EMBL/GenBank/DDBJ whole genome shotgun (WGS) entry which is preliminary data.</text>
</comment>
<feature type="chain" id="PRO_5045786082" evidence="4">
    <location>
        <begin position="25"/>
        <end position="435"/>
    </location>
</feature>
<dbReference type="SUPFAM" id="SSF53850">
    <property type="entry name" value="Periplasmic binding protein-like II"/>
    <property type="match status" value="1"/>
</dbReference>
<evidence type="ECO:0000256" key="2">
    <source>
        <dbReference type="ARBA" id="ARBA00022448"/>
    </source>
</evidence>
<sequence length="435" mass="45612">MGAMRRVATAATATLAVLAVLALAGCGSGSSGGATATALTSGPIDIWYSTNKQEITWAGKVVKAWNDQHPDQKVTAQAIPAGKSSEDVIGASITAGNAPCLVFNTAPAAVPAFQKQGGLVNLSSTFDDAEKYITARSGAAADGFRSPDHGLYQVPWKTNPFMLYYNKDVFKKAGLDPAHPKLATYDDVLAAAKAIKDSGAADVAIYPPATADYTNVNFDFYPFYLANSGGTQLIKDGKATFTGEQGMQTLKFWQTLYANGYASAEAYSGDMWAGPFADGVAAMGVAGPWGKAQFDGKVKYGVVPIPTAAGKAADATSTFADSKNIGLFTACKNKLTAWEFTKFATNDQNDLALLETTGQFPTRTDVPELAAAFLGKNAFFEPFAAAVPRAVDVPNVDSLTERMQTFRDAWTSAVQSGKGDLPKTFGDAAGTIDGL</sequence>
<feature type="signal peptide" evidence="4">
    <location>
        <begin position="1"/>
        <end position="24"/>
    </location>
</feature>
<evidence type="ECO:0000313" key="5">
    <source>
        <dbReference type="EMBL" id="GAA1567404.1"/>
    </source>
</evidence>
<gene>
    <name evidence="5" type="ORF">GCM10009742_06450</name>
</gene>
<dbReference type="Pfam" id="PF01547">
    <property type="entry name" value="SBP_bac_1"/>
    <property type="match status" value="1"/>
</dbReference>
<protein>
    <submittedName>
        <fullName evidence="5">Extracellular solute-binding protein</fullName>
    </submittedName>
</protein>
<evidence type="ECO:0000256" key="1">
    <source>
        <dbReference type="ARBA" id="ARBA00008520"/>
    </source>
</evidence>
<comment type="similarity">
    <text evidence="1">Belongs to the bacterial solute-binding protein 1 family.</text>
</comment>
<dbReference type="InterPro" id="IPR006059">
    <property type="entry name" value="SBP"/>
</dbReference>
<dbReference type="PANTHER" id="PTHR30061">
    <property type="entry name" value="MALTOSE-BINDING PERIPLASMIC PROTEIN"/>
    <property type="match status" value="1"/>
</dbReference>
<dbReference type="Proteomes" id="UP001500190">
    <property type="component" value="Unassembled WGS sequence"/>
</dbReference>
<accession>A0ABN2D1P5</accession>
<dbReference type="EMBL" id="BAAAND010000001">
    <property type="protein sequence ID" value="GAA1567404.1"/>
    <property type="molecule type" value="Genomic_DNA"/>
</dbReference>